<feature type="transmembrane region" description="Helical" evidence="7">
    <location>
        <begin position="378"/>
        <end position="398"/>
    </location>
</feature>
<keyword evidence="9" id="KW-1185">Reference proteome</keyword>
<comment type="subcellular location">
    <subcellularLocation>
        <location evidence="1">Membrane</location>
        <topology evidence="1">Multi-pass membrane protein</topology>
    </subcellularLocation>
</comment>
<evidence type="ECO:0000313" key="9">
    <source>
        <dbReference type="Proteomes" id="UP000800039"/>
    </source>
</evidence>
<dbReference type="PIRSF" id="PIRSF006060">
    <property type="entry name" value="AA_transporter"/>
    <property type="match status" value="1"/>
</dbReference>
<keyword evidence="4 7" id="KW-1133">Transmembrane helix</keyword>
<evidence type="ECO:0000313" key="8">
    <source>
        <dbReference type="EMBL" id="KAF1843677.1"/>
    </source>
</evidence>
<comment type="caution">
    <text evidence="8">The sequence shown here is derived from an EMBL/GenBank/DDBJ whole genome shotgun (WGS) entry which is preliminary data.</text>
</comment>
<dbReference type="GeneID" id="63855622"/>
<feature type="transmembrane region" description="Helical" evidence="7">
    <location>
        <begin position="97"/>
        <end position="120"/>
    </location>
</feature>
<feature type="transmembrane region" description="Helical" evidence="7">
    <location>
        <begin position="250"/>
        <end position="273"/>
    </location>
</feature>
<feature type="transmembrane region" description="Helical" evidence="7">
    <location>
        <begin position="353"/>
        <end position="372"/>
    </location>
</feature>
<dbReference type="OrthoDB" id="3257095at2759"/>
<organism evidence="8 9">
    <name type="scientific">Cucurbitaria berberidis CBS 394.84</name>
    <dbReference type="NCBI Taxonomy" id="1168544"/>
    <lineage>
        <taxon>Eukaryota</taxon>
        <taxon>Fungi</taxon>
        <taxon>Dikarya</taxon>
        <taxon>Ascomycota</taxon>
        <taxon>Pezizomycotina</taxon>
        <taxon>Dothideomycetes</taxon>
        <taxon>Pleosporomycetidae</taxon>
        <taxon>Pleosporales</taxon>
        <taxon>Pleosporineae</taxon>
        <taxon>Cucurbitariaceae</taxon>
        <taxon>Cucurbitaria</taxon>
    </lineage>
</organism>
<feature type="transmembrane region" description="Helical" evidence="7">
    <location>
        <begin position="166"/>
        <end position="189"/>
    </location>
</feature>
<proteinExistence type="predicted"/>
<evidence type="ECO:0000256" key="1">
    <source>
        <dbReference type="ARBA" id="ARBA00004141"/>
    </source>
</evidence>
<dbReference type="Pfam" id="PF13520">
    <property type="entry name" value="AA_permease_2"/>
    <property type="match status" value="1"/>
</dbReference>
<keyword evidence="2" id="KW-0813">Transport</keyword>
<name>A0A9P4GDL7_9PLEO</name>
<feature type="transmembrane region" description="Helical" evidence="7">
    <location>
        <begin position="46"/>
        <end position="67"/>
    </location>
</feature>
<evidence type="ECO:0000256" key="2">
    <source>
        <dbReference type="ARBA" id="ARBA00022448"/>
    </source>
</evidence>
<feature type="transmembrane region" description="Helical" evidence="7">
    <location>
        <begin position="140"/>
        <end position="159"/>
    </location>
</feature>
<evidence type="ECO:0000256" key="3">
    <source>
        <dbReference type="ARBA" id="ARBA00022692"/>
    </source>
</evidence>
<dbReference type="GO" id="GO:0016020">
    <property type="term" value="C:membrane"/>
    <property type="evidence" value="ECO:0007669"/>
    <property type="project" value="UniProtKB-SubCell"/>
</dbReference>
<keyword evidence="5 7" id="KW-0472">Membrane</keyword>
<reference evidence="8" key="1">
    <citation type="submission" date="2020-01" db="EMBL/GenBank/DDBJ databases">
        <authorList>
            <consortium name="DOE Joint Genome Institute"/>
            <person name="Haridas S."/>
            <person name="Albert R."/>
            <person name="Binder M."/>
            <person name="Bloem J."/>
            <person name="Labutti K."/>
            <person name="Salamov A."/>
            <person name="Andreopoulos B."/>
            <person name="Baker S.E."/>
            <person name="Barry K."/>
            <person name="Bills G."/>
            <person name="Bluhm B.H."/>
            <person name="Cannon C."/>
            <person name="Castanera R."/>
            <person name="Culley D.E."/>
            <person name="Daum C."/>
            <person name="Ezra D."/>
            <person name="Gonzalez J.B."/>
            <person name="Henrissat B."/>
            <person name="Kuo A."/>
            <person name="Liang C."/>
            <person name="Lipzen A."/>
            <person name="Lutzoni F."/>
            <person name="Magnuson J."/>
            <person name="Mondo S."/>
            <person name="Nolan M."/>
            <person name="Ohm R."/>
            <person name="Pangilinan J."/>
            <person name="Park H.-J."/>
            <person name="Ramirez L."/>
            <person name="Alfaro M."/>
            <person name="Sun H."/>
            <person name="Tritt A."/>
            <person name="Yoshinaga Y."/>
            <person name="Zwiers L.-H."/>
            <person name="Turgeon B.G."/>
            <person name="Goodwin S.B."/>
            <person name="Spatafora J.W."/>
            <person name="Crous P.W."/>
            <person name="Grigoriev I.V."/>
        </authorList>
    </citation>
    <scope>NUCLEOTIDE SEQUENCE</scope>
    <source>
        <strain evidence="8">CBS 394.84</strain>
    </source>
</reference>
<feature type="transmembrane region" description="Helical" evidence="7">
    <location>
        <begin position="450"/>
        <end position="472"/>
    </location>
</feature>
<dbReference type="EMBL" id="ML976617">
    <property type="protein sequence ID" value="KAF1843677.1"/>
    <property type="molecule type" value="Genomic_DNA"/>
</dbReference>
<evidence type="ECO:0000256" key="6">
    <source>
        <dbReference type="SAM" id="MobiDB-lite"/>
    </source>
</evidence>
<keyword evidence="3 7" id="KW-0812">Transmembrane</keyword>
<accession>A0A9P4GDL7</accession>
<evidence type="ECO:0000256" key="5">
    <source>
        <dbReference type="ARBA" id="ARBA00023136"/>
    </source>
</evidence>
<feature type="transmembrane region" description="Helical" evidence="7">
    <location>
        <begin position="293"/>
        <end position="315"/>
    </location>
</feature>
<feature type="region of interest" description="Disordered" evidence="6">
    <location>
        <begin position="496"/>
        <end position="523"/>
    </location>
</feature>
<evidence type="ECO:0000256" key="4">
    <source>
        <dbReference type="ARBA" id="ARBA00022989"/>
    </source>
</evidence>
<feature type="transmembrane region" description="Helical" evidence="7">
    <location>
        <begin position="419"/>
        <end position="444"/>
    </location>
</feature>
<evidence type="ECO:0000256" key="7">
    <source>
        <dbReference type="SAM" id="Phobius"/>
    </source>
</evidence>
<dbReference type="AlphaFoldDB" id="A0A9P4GDL7"/>
<dbReference type="InterPro" id="IPR002293">
    <property type="entry name" value="AA/rel_permease1"/>
</dbReference>
<sequence length="523" mass="57238">MNIGKKQAFKRRFNFWTALGITFCVTSTWAAINGVVFQALVLAGPVGLLYGYILCAAAMTCVAASLAEFARVSIWPSSGAQYHWVAELAPKRWRGELSWFAGWATFGGAWCATVLCAISVCIQSQAYAIIYYPDYTAQRWHVYLIYLLVCSIYLCINLFGVKWLNALNWFGMGIHVTGFLTTVIVVAVTTKNKQPSSYVFTTFQNGAGWKSNGVAFCISIMTSMNGFSGIESAAHFAEEIQDAPLSLPRAMFWTVAFNSIITLPWIILLLYSIGDLSAVLASPIAQSSAITQVFANSFGVHGAIALSSLATYLAFLGGADSMGSCARTIWAMARDDAFPAPYRKIHKTLDVPVYPLLTVYVTQILVGMIYIWNTTAFFGITSGGIALFTISYALPIGLQIFHGRHNPDIFPGPWSLGRLGLPVNILAFIWLIFITVFLCFPIYYPVTPKNMNYASLIVGSFGVLSSSIYFLYGRGRFYGPIVEVNLGVTVDDVSSQGATEESTQPRVGKIAEEEKSNATWKAA</sequence>
<dbReference type="PANTHER" id="PTHR45649:SF14">
    <property type="entry name" value="GABA PERMEASE"/>
    <property type="match status" value="1"/>
</dbReference>
<dbReference type="Proteomes" id="UP000800039">
    <property type="component" value="Unassembled WGS sequence"/>
</dbReference>
<dbReference type="Gene3D" id="1.20.1740.10">
    <property type="entry name" value="Amino acid/polyamine transporter I"/>
    <property type="match status" value="1"/>
</dbReference>
<dbReference type="PANTHER" id="PTHR45649">
    <property type="entry name" value="AMINO-ACID PERMEASE BAT1"/>
    <property type="match status" value="1"/>
</dbReference>
<dbReference type="RefSeq" id="XP_040786240.1">
    <property type="nucleotide sequence ID" value="XM_040938367.1"/>
</dbReference>
<gene>
    <name evidence="8" type="ORF">K460DRAFT_433384</name>
</gene>
<protein>
    <submittedName>
        <fullName evidence="8">Amino acid transporter</fullName>
    </submittedName>
</protein>
<feature type="transmembrane region" description="Helical" evidence="7">
    <location>
        <begin position="209"/>
        <end position="230"/>
    </location>
</feature>
<feature type="compositionally biased region" description="Polar residues" evidence="6">
    <location>
        <begin position="496"/>
        <end position="505"/>
    </location>
</feature>
<dbReference type="GO" id="GO:0022857">
    <property type="term" value="F:transmembrane transporter activity"/>
    <property type="evidence" value="ECO:0007669"/>
    <property type="project" value="InterPro"/>
</dbReference>